<evidence type="ECO:0000256" key="4">
    <source>
        <dbReference type="ARBA" id="ARBA00022842"/>
    </source>
</evidence>
<evidence type="ECO:0000256" key="3">
    <source>
        <dbReference type="ARBA" id="ARBA00022741"/>
    </source>
</evidence>
<dbReference type="InterPro" id="IPR002847">
    <property type="entry name" value="F420-0_gamma-glut_ligase-dom"/>
</dbReference>
<keyword evidence="7" id="KW-0464">Manganese</keyword>
<evidence type="ECO:0000313" key="9">
    <source>
        <dbReference type="EMBL" id="ANC57869.1"/>
    </source>
</evidence>
<protein>
    <submittedName>
        <fullName evidence="9">Coenzyme F420-0:L-glutamate ligase</fullName>
    </submittedName>
</protein>
<evidence type="ECO:0000256" key="5">
    <source>
        <dbReference type="ARBA" id="ARBA00022958"/>
    </source>
</evidence>
<evidence type="ECO:0000259" key="8">
    <source>
        <dbReference type="Pfam" id="PF01996"/>
    </source>
</evidence>
<organism evidence="9">
    <name type="scientific">Colwellia sp. C1</name>
    <dbReference type="NCBI Taxonomy" id="1737566"/>
    <lineage>
        <taxon>Bacteria</taxon>
        <taxon>Pseudomonadati</taxon>
        <taxon>Pseudomonadota</taxon>
        <taxon>Gammaproteobacteria</taxon>
        <taxon>Alteromonadales</taxon>
        <taxon>Colwelliaceae</taxon>
        <taxon>Colwellia</taxon>
    </lineage>
</organism>
<dbReference type="Gene3D" id="3.90.1660.10">
    <property type="entry name" value="CofE-like domain"/>
    <property type="match status" value="1"/>
</dbReference>
<evidence type="ECO:0000256" key="6">
    <source>
        <dbReference type="ARBA" id="ARBA00023134"/>
    </source>
</evidence>
<keyword evidence="2" id="KW-0479">Metal-binding</keyword>
<dbReference type="Pfam" id="PF01996">
    <property type="entry name" value="F420_ligase"/>
    <property type="match status" value="1"/>
</dbReference>
<dbReference type="InterPro" id="IPR008225">
    <property type="entry name" value="F420-0_g-glutamyl_ligase"/>
</dbReference>
<dbReference type="PANTHER" id="PTHR47917">
    <property type="match status" value="1"/>
</dbReference>
<dbReference type="GO" id="GO:0052618">
    <property type="term" value="F:coenzyme F420-0:L-glutamate ligase activity"/>
    <property type="evidence" value="ECO:0007669"/>
    <property type="project" value="TreeGrafter"/>
</dbReference>
<keyword evidence="5" id="KW-0630">Potassium</keyword>
<dbReference type="SUPFAM" id="SSF144010">
    <property type="entry name" value="CofE-like"/>
    <property type="match status" value="1"/>
</dbReference>
<keyword evidence="4" id="KW-0460">Magnesium</keyword>
<keyword evidence="3" id="KW-0547">Nucleotide-binding</keyword>
<accession>A0A168PGX9</accession>
<evidence type="ECO:0000256" key="2">
    <source>
        <dbReference type="ARBA" id="ARBA00022723"/>
    </source>
</evidence>
<evidence type="ECO:0000256" key="7">
    <source>
        <dbReference type="ARBA" id="ARBA00023211"/>
    </source>
</evidence>
<name>A0A168PGX9_9GAMM</name>
<proteinExistence type="predicted"/>
<dbReference type="PANTHER" id="PTHR47917:SF1">
    <property type="entry name" value="COENZYME F420:L-GLUTAMATE LIGASE"/>
    <property type="match status" value="1"/>
</dbReference>
<feature type="domain" description="Coenzyme F420:L-glutamate ligase-like" evidence="8">
    <location>
        <begin position="14"/>
        <end position="234"/>
    </location>
</feature>
<keyword evidence="6" id="KW-0342">GTP-binding</keyword>
<keyword evidence="1 9" id="KW-0436">Ligase</keyword>
<dbReference type="GO" id="GO:0046872">
    <property type="term" value="F:metal ion binding"/>
    <property type="evidence" value="ECO:0007669"/>
    <property type="project" value="UniProtKB-KW"/>
</dbReference>
<evidence type="ECO:0000256" key="1">
    <source>
        <dbReference type="ARBA" id="ARBA00022598"/>
    </source>
</evidence>
<sequence>MQNSVTIQTIDGIGDIQPGDDLAQILISAMDNTEVSIEDGDILVIAQKVVSKAEDRFVALKDVIPSEEALALANKVNKDPRKLEVILGESKGVVRAVKHAGQSEGIVITEHNLGFVCANAAVDESNIDQKDTLLLLPVDPDASARALRDRLEESYGVRVGVVITDTFGRPWRMGLVNVAIGLAGVPAKVDLTGEKDAFGRLLKVTAPALADELAAASGLLMTKEGKKPALIFRGVNWQSEVSSALDLVRPLKEDLFR</sequence>
<dbReference type="EMBL" id="KU926705">
    <property type="protein sequence ID" value="ANC57869.1"/>
    <property type="molecule type" value="Genomic_DNA"/>
</dbReference>
<dbReference type="AlphaFoldDB" id="A0A168PGX9"/>
<dbReference type="NCBIfam" id="TIGR01916">
    <property type="entry name" value="F420_cofE"/>
    <property type="match status" value="1"/>
</dbReference>
<dbReference type="Gene3D" id="3.30.1330.100">
    <property type="entry name" value="CofE-like"/>
    <property type="match status" value="1"/>
</dbReference>
<dbReference type="GO" id="GO:0005525">
    <property type="term" value="F:GTP binding"/>
    <property type="evidence" value="ECO:0007669"/>
    <property type="project" value="UniProtKB-KW"/>
</dbReference>
<reference evidence="9" key="1">
    <citation type="submission" date="2016-03" db="EMBL/GenBank/DDBJ databases">
        <title>Partial sequence of psychrophilic Colwellia sp.</title>
        <authorList>
            <person name="Pankowski J.A."/>
            <person name="Leong J.S."/>
            <person name="Nano F.E."/>
        </authorList>
    </citation>
    <scope>NUCLEOTIDE SEQUENCE</scope>
    <source>
        <strain evidence="9">C1</strain>
    </source>
</reference>